<proteinExistence type="inferred from homology"/>
<feature type="region of interest" description="Disordered" evidence="8">
    <location>
        <begin position="172"/>
        <end position="192"/>
    </location>
</feature>
<keyword evidence="3" id="KW-0805">Transcription regulation</keyword>
<dbReference type="Proteomes" id="UP001347796">
    <property type="component" value="Unassembled WGS sequence"/>
</dbReference>
<dbReference type="AlphaFoldDB" id="A0AAN8JT69"/>
<gene>
    <name evidence="9" type="ORF">SNE40_009032</name>
</gene>
<evidence type="ECO:0000313" key="10">
    <source>
        <dbReference type="Proteomes" id="UP001347796"/>
    </source>
</evidence>
<dbReference type="Pfam" id="PF08598">
    <property type="entry name" value="Sds3"/>
    <property type="match status" value="1"/>
</dbReference>
<dbReference type="SMART" id="SM01401">
    <property type="entry name" value="Sds3"/>
    <property type="match status" value="1"/>
</dbReference>
<evidence type="ECO:0000313" key="9">
    <source>
        <dbReference type="EMBL" id="KAK6181100.1"/>
    </source>
</evidence>
<dbReference type="EMBL" id="JAZGQO010000007">
    <property type="protein sequence ID" value="KAK6181100.1"/>
    <property type="molecule type" value="Genomic_DNA"/>
</dbReference>
<evidence type="ECO:0000256" key="8">
    <source>
        <dbReference type="SAM" id="MobiDB-lite"/>
    </source>
</evidence>
<evidence type="ECO:0000256" key="5">
    <source>
        <dbReference type="ARBA" id="ARBA00023242"/>
    </source>
</evidence>
<evidence type="ECO:0000256" key="6">
    <source>
        <dbReference type="ARBA" id="ARBA00038256"/>
    </source>
</evidence>
<sequence length="240" mass="28677">MSNPEQGKGDTEEEDMEQETLESDKSSDEESGSTEEEDESEIDEEECERKRNECLEDMAELERQFNVLKDELYKERYNQYEIKLVEVKEEKAEEYLMPLAQLEQESKIKCDVAAIFREHRICCIKINFESEELAAFQNLQSEKIIQADTVRQELEDKIKRLEEDRNNIDISSDLWHESQSQKKRKKSDPFHRDRRRKPIVVTGPYIVYMLKDVDIIDDWTTIKKALKQQKQQNQKRKIEF</sequence>
<comment type="subcellular location">
    <subcellularLocation>
        <location evidence="1">Nucleus</location>
    </subcellularLocation>
</comment>
<accession>A0AAN8JT69</accession>
<comment type="similarity">
    <text evidence="6">Belongs to the BRMS1 family.</text>
</comment>
<evidence type="ECO:0008006" key="11">
    <source>
        <dbReference type="Google" id="ProtNLM"/>
    </source>
</evidence>
<keyword evidence="5" id="KW-0539">Nucleus</keyword>
<keyword evidence="7" id="KW-0175">Coiled coil</keyword>
<evidence type="ECO:0000256" key="7">
    <source>
        <dbReference type="SAM" id="Coils"/>
    </source>
</evidence>
<evidence type="ECO:0000256" key="2">
    <source>
        <dbReference type="ARBA" id="ARBA00022491"/>
    </source>
</evidence>
<feature type="compositionally biased region" description="Acidic residues" evidence="8">
    <location>
        <begin position="29"/>
        <end position="46"/>
    </location>
</feature>
<protein>
    <recommendedName>
        <fullName evidence="11">Breast cancer metastasis-suppressor 1-like protein</fullName>
    </recommendedName>
</protein>
<keyword evidence="2" id="KW-0678">Repressor</keyword>
<evidence type="ECO:0000256" key="1">
    <source>
        <dbReference type="ARBA" id="ARBA00004123"/>
    </source>
</evidence>
<keyword evidence="10" id="KW-1185">Reference proteome</keyword>
<comment type="caution">
    <text evidence="9">The sequence shown here is derived from an EMBL/GenBank/DDBJ whole genome shotgun (WGS) entry which is preliminary data.</text>
</comment>
<feature type="region of interest" description="Disordered" evidence="8">
    <location>
        <begin position="1"/>
        <end position="51"/>
    </location>
</feature>
<evidence type="ECO:0000256" key="3">
    <source>
        <dbReference type="ARBA" id="ARBA00023015"/>
    </source>
</evidence>
<name>A0AAN8JT69_PATCE</name>
<organism evidence="9 10">
    <name type="scientific">Patella caerulea</name>
    <name type="common">Rayed Mediterranean limpet</name>
    <dbReference type="NCBI Taxonomy" id="87958"/>
    <lineage>
        <taxon>Eukaryota</taxon>
        <taxon>Metazoa</taxon>
        <taxon>Spiralia</taxon>
        <taxon>Lophotrochozoa</taxon>
        <taxon>Mollusca</taxon>
        <taxon>Gastropoda</taxon>
        <taxon>Patellogastropoda</taxon>
        <taxon>Patelloidea</taxon>
        <taxon>Patellidae</taxon>
        <taxon>Patella</taxon>
    </lineage>
</organism>
<feature type="coiled-coil region" evidence="7">
    <location>
        <begin position="144"/>
        <end position="171"/>
    </location>
</feature>
<feature type="compositionally biased region" description="Acidic residues" evidence="8">
    <location>
        <begin position="11"/>
        <end position="21"/>
    </location>
</feature>
<dbReference type="InterPro" id="IPR013907">
    <property type="entry name" value="Sds3"/>
</dbReference>
<dbReference type="PANTHER" id="PTHR21964">
    <property type="entry name" value="BREAST CANCER METASTASIS-SUPPRESSOR 1"/>
    <property type="match status" value="1"/>
</dbReference>
<dbReference type="GO" id="GO:0010468">
    <property type="term" value="P:regulation of gene expression"/>
    <property type="evidence" value="ECO:0007669"/>
    <property type="project" value="UniProtKB-ARBA"/>
</dbReference>
<evidence type="ECO:0000256" key="4">
    <source>
        <dbReference type="ARBA" id="ARBA00023163"/>
    </source>
</evidence>
<reference evidence="9 10" key="1">
    <citation type="submission" date="2024-01" db="EMBL/GenBank/DDBJ databases">
        <title>The genome of the rayed Mediterranean limpet Patella caerulea (Linnaeus, 1758).</title>
        <authorList>
            <person name="Anh-Thu Weber A."/>
            <person name="Halstead-Nussloch G."/>
        </authorList>
    </citation>
    <scope>NUCLEOTIDE SEQUENCE [LARGE SCALE GENOMIC DNA]</scope>
    <source>
        <strain evidence="9">AATW-2023a</strain>
        <tissue evidence="9">Whole specimen</tissue>
    </source>
</reference>
<dbReference type="FunFam" id="1.20.5.1500:FF:000002">
    <property type="entry name" value="breast cancer metastasis-suppressor 1-like protein-A"/>
    <property type="match status" value="1"/>
</dbReference>
<keyword evidence="4" id="KW-0804">Transcription</keyword>
<feature type="compositionally biased region" description="Basic residues" evidence="8">
    <location>
        <begin position="181"/>
        <end position="192"/>
    </location>
</feature>
<dbReference type="GO" id="GO:0005654">
    <property type="term" value="C:nucleoplasm"/>
    <property type="evidence" value="ECO:0007669"/>
    <property type="project" value="UniProtKB-ARBA"/>
</dbReference>
<dbReference type="Gene3D" id="1.20.5.1500">
    <property type="match status" value="1"/>
</dbReference>